<proteinExistence type="predicted"/>
<organism evidence="1 2">
    <name type="scientific">Terrimonas ginsenosidimutans</name>
    <dbReference type="NCBI Taxonomy" id="2908004"/>
    <lineage>
        <taxon>Bacteria</taxon>
        <taxon>Pseudomonadati</taxon>
        <taxon>Bacteroidota</taxon>
        <taxon>Chitinophagia</taxon>
        <taxon>Chitinophagales</taxon>
        <taxon>Chitinophagaceae</taxon>
        <taxon>Terrimonas</taxon>
    </lineage>
</organism>
<reference evidence="1" key="1">
    <citation type="submission" date="2022-01" db="EMBL/GenBank/DDBJ databases">
        <authorList>
            <person name="Jo J.-H."/>
            <person name="Im W.-T."/>
        </authorList>
    </citation>
    <scope>NUCLEOTIDE SEQUENCE</scope>
    <source>
        <strain evidence="1">NA20</strain>
    </source>
</reference>
<gene>
    <name evidence="1" type="ORF">LZZ85_22010</name>
</gene>
<protein>
    <submittedName>
        <fullName evidence="1">Uncharacterized protein</fullName>
    </submittedName>
</protein>
<keyword evidence="2" id="KW-1185">Reference proteome</keyword>
<dbReference type="EMBL" id="JAKLTR010000016">
    <property type="protein sequence ID" value="MCG2616988.1"/>
    <property type="molecule type" value="Genomic_DNA"/>
</dbReference>
<dbReference type="RefSeq" id="WP_237875525.1">
    <property type="nucleotide sequence ID" value="NZ_JAKLTR010000016.1"/>
</dbReference>
<accession>A0ABS9KXE2</accession>
<name>A0ABS9KXE2_9BACT</name>
<evidence type="ECO:0000313" key="2">
    <source>
        <dbReference type="Proteomes" id="UP001165367"/>
    </source>
</evidence>
<sequence length="92" mass="10556">MNKLQQLQLMDKILRELQDLENSQTSVLKKVAQIETHNITLDDALLNDKLSDLHEEVSSSVEIVTELLEAFTARREKFYSENEKALQVDPTA</sequence>
<evidence type="ECO:0000313" key="1">
    <source>
        <dbReference type="EMBL" id="MCG2616988.1"/>
    </source>
</evidence>
<dbReference type="Proteomes" id="UP001165367">
    <property type="component" value="Unassembled WGS sequence"/>
</dbReference>
<comment type="caution">
    <text evidence="1">The sequence shown here is derived from an EMBL/GenBank/DDBJ whole genome shotgun (WGS) entry which is preliminary data.</text>
</comment>